<dbReference type="SMART" id="SM00267">
    <property type="entry name" value="GGDEF"/>
    <property type="match status" value="1"/>
</dbReference>
<dbReference type="NCBIfam" id="TIGR00254">
    <property type="entry name" value="GGDEF"/>
    <property type="match status" value="1"/>
</dbReference>
<dbReference type="SMART" id="SM00091">
    <property type="entry name" value="PAS"/>
    <property type="match status" value="3"/>
</dbReference>
<evidence type="ECO:0000313" key="3">
    <source>
        <dbReference type="EMBL" id="MCT7658387.1"/>
    </source>
</evidence>
<feature type="domain" description="PAS" evidence="1">
    <location>
        <begin position="135"/>
        <end position="179"/>
    </location>
</feature>
<feature type="domain" description="GGDEF" evidence="2">
    <location>
        <begin position="398"/>
        <end position="524"/>
    </location>
</feature>
<dbReference type="Gene3D" id="3.30.450.20">
    <property type="entry name" value="PAS domain"/>
    <property type="match status" value="3"/>
</dbReference>
<dbReference type="EMBL" id="JAODWD010000002">
    <property type="protein sequence ID" value="MCT7658387.1"/>
    <property type="molecule type" value="Genomic_DNA"/>
</dbReference>
<keyword evidence="3" id="KW-0808">Transferase</keyword>
<dbReference type="NCBIfam" id="TIGR00229">
    <property type="entry name" value="sensory_box"/>
    <property type="match status" value="3"/>
</dbReference>
<dbReference type="PANTHER" id="PTHR44757:SF2">
    <property type="entry name" value="BIOFILM ARCHITECTURE MAINTENANCE PROTEIN MBAA"/>
    <property type="match status" value="1"/>
</dbReference>
<dbReference type="PROSITE" id="PS50112">
    <property type="entry name" value="PAS"/>
    <property type="match status" value="2"/>
</dbReference>
<dbReference type="Pfam" id="PF13188">
    <property type="entry name" value="PAS_8"/>
    <property type="match status" value="2"/>
</dbReference>
<accession>A0ABT2M7Z1</accession>
<dbReference type="Proteomes" id="UP001206639">
    <property type="component" value="Unassembled WGS sequence"/>
</dbReference>
<dbReference type="PROSITE" id="PS50887">
    <property type="entry name" value="GGDEF"/>
    <property type="match status" value="1"/>
</dbReference>
<dbReference type="InterPro" id="IPR035965">
    <property type="entry name" value="PAS-like_dom_sf"/>
</dbReference>
<dbReference type="SUPFAM" id="SSF55073">
    <property type="entry name" value="Nucleotide cyclase"/>
    <property type="match status" value="1"/>
</dbReference>
<evidence type="ECO:0000259" key="2">
    <source>
        <dbReference type="PROSITE" id="PS50887"/>
    </source>
</evidence>
<name>A0ABT2M7Z1_9MYCO</name>
<sequence length="524" mass="57717">MSREDVERTDHGLTEERYRRLVDHSPNAICVHQRGRLHYVNEAGLEWMRAASADELIGRPLTDFIDFDSIEAVSERAAELREIGDCSEPWIVRMVRLDGTRLDVEAVSVLTLWEGERAYQVICRDVSAQRAAEATLRYQAALVDRISDAIIAIDDNYVVKSWNRAAETIYGRCAKEAIGMPAIEALGAELGVMTSSGGGVFHSVHHHTDGTALDVRVSVARIDTGYVLVSCDLTAQRRAEQHFASVVESLEEGVVVLDKNGMIKSLNPAAMRLVGISQDQIGTDFFERTGQFALYDANGNNIPPGQRPAEITIRTGEPFSHLVLGFDHVEGHRAWLTSCGRLLHPGLPGQSDVLITFSDITDQRAASEQLVYRATHDPLTRLPNREYVLSKIAASEHVRTVVVYIDLDDLKATNDTLGHKAGDDLLCATADRLLEFVGPGDVVGRLGGDEFIVLICDSAPPEDLADKLKRHLARPVSIASTTTPIRASVGLVEVLADDRRTAEEILRDADLAMYEAKRAGRNRR</sequence>
<dbReference type="InterPro" id="IPR052155">
    <property type="entry name" value="Biofilm_reg_signaling"/>
</dbReference>
<dbReference type="SUPFAM" id="SSF55785">
    <property type="entry name" value="PYP-like sensor domain (PAS domain)"/>
    <property type="match status" value="3"/>
</dbReference>
<feature type="domain" description="PAS" evidence="1">
    <location>
        <begin position="239"/>
        <end position="281"/>
    </location>
</feature>
<dbReference type="GO" id="GO:0052621">
    <property type="term" value="F:diguanylate cyclase activity"/>
    <property type="evidence" value="ECO:0007669"/>
    <property type="project" value="UniProtKB-EC"/>
</dbReference>
<dbReference type="Pfam" id="PF00990">
    <property type="entry name" value="GGDEF"/>
    <property type="match status" value="1"/>
</dbReference>
<dbReference type="CDD" id="cd01949">
    <property type="entry name" value="GGDEF"/>
    <property type="match status" value="1"/>
</dbReference>
<evidence type="ECO:0000313" key="4">
    <source>
        <dbReference type="Proteomes" id="UP001206639"/>
    </source>
</evidence>
<dbReference type="InterPro" id="IPR043128">
    <property type="entry name" value="Rev_trsase/Diguanyl_cyclase"/>
</dbReference>
<dbReference type="CDD" id="cd00130">
    <property type="entry name" value="PAS"/>
    <property type="match status" value="2"/>
</dbReference>
<dbReference type="InterPro" id="IPR029787">
    <property type="entry name" value="Nucleotide_cyclase"/>
</dbReference>
<dbReference type="EC" id="2.7.7.65" evidence="3"/>
<evidence type="ECO:0000259" key="1">
    <source>
        <dbReference type="PROSITE" id="PS50112"/>
    </source>
</evidence>
<dbReference type="Pfam" id="PF13426">
    <property type="entry name" value="PAS_9"/>
    <property type="match status" value="1"/>
</dbReference>
<dbReference type="InterPro" id="IPR000014">
    <property type="entry name" value="PAS"/>
</dbReference>
<reference evidence="4" key="1">
    <citation type="submission" date="2023-07" db="EMBL/GenBank/DDBJ databases">
        <authorList>
            <person name="Deng Y."/>
            <person name="Zhang Y.-Q."/>
        </authorList>
    </citation>
    <scope>NUCLEOTIDE SEQUENCE [LARGE SCALE GENOMIC DNA]</scope>
    <source>
        <strain evidence="4">CPCC 205710</strain>
    </source>
</reference>
<dbReference type="Gene3D" id="3.30.70.270">
    <property type="match status" value="1"/>
</dbReference>
<comment type="caution">
    <text evidence="3">The sequence shown here is derived from an EMBL/GenBank/DDBJ whole genome shotgun (WGS) entry which is preliminary data.</text>
</comment>
<dbReference type="PANTHER" id="PTHR44757">
    <property type="entry name" value="DIGUANYLATE CYCLASE DGCP"/>
    <property type="match status" value="1"/>
</dbReference>
<dbReference type="RefSeq" id="WP_260992442.1">
    <property type="nucleotide sequence ID" value="NZ_JAODWD010000002.1"/>
</dbReference>
<dbReference type="InterPro" id="IPR000160">
    <property type="entry name" value="GGDEF_dom"/>
</dbReference>
<protein>
    <submittedName>
        <fullName evidence="3">Diguanylate cyclase</fullName>
        <ecNumber evidence="3">2.7.7.65</ecNumber>
    </submittedName>
</protein>
<gene>
    <name evidence="3" type="ORF">N4S67_08135</name>
</gene>
<keyword evidence="4" id="KW-1185">Reference proteome</keyword>
<keyword evidence="3" id="KW-0548">Nucleotidyltransferase</keyword>
<organism evidence="3 4">
    <name type="scientific">Mycobacterium deserti</name>
    <dbReference type="NCBI Taxonomy" id="2978347"/>
    <lineage>
        <taxon>Bacteria</taxon>
        <taxon>Bacillati</taxon>
        <taxon>Actinomycetota</taxon>
        <taxon>Actinomycetes</taxon>
        <taxon>Mycobacteriales</taxon>
        <taxon>Mycobacteriaceae</taxon>
        <taxon>Mycobacterium</taxon>
    </lineage>
</organism>
<proteinExistence type="predicted"/>